<evidence type="ECO:0000313" key="2">
    <source>
        <dbReference type="EMBL" id="KAJ4438132.1"/>
    </source>
</evidence>
<evidence type="ECO:0000313" key="3">
    <source>
        <dbReference type="Proteomes" id="UP001148838"/>
    </source>
</evidence>
<dbReference type="Proteomes" id="UP001148838">
    <property type="component" value="Unassembled WGS sequence"/>
</dbReference>
<reference evidence="2 3" key="1">
    <citation type="journal article" date="2022" name="Allergy">
        <title>Genome assembly and annotation of Periplaneta americana reveal a comprehensive cockroach allergen profile.</title>
        <authorList>
            <person name="Wang L."/>
            <person name="Xiong Q."/>
            <person name="Saelim N."/>
            <person name="Wang L."/>
            <person name="Nong W."/>
            <person name="Wan A.T."/>
            <person name="Shi M."/>
            <person name="Liu X."/>
            <person name="Cao Q."/>
            <person name="Hui J.H.L."/>
            <person name="Sookrung N."/>
            <person name="Leung T.F."/>
            <person name="Tungtrongchitr A."/>
            <person name="Tsui S.K.W."/>
        </authorList>
    </citation>
    <scope>NUCLEOTIDE SEQUENCE [LARGE SCALE GENOMIC DNA]</scope>
    <source>
        <strain evidence="2">PWHHKU_190912</strain>
    </source>
</reference>
<organism evidence="2 3">
    <name type="scientific">Periplaneta americana</name>
    <name type="common">American cockroach</name>
    <name type="synonym">Blatta americana</name>
    <dbReference type="NCBI Taxonomy" id="6978"/>
    <lineage>
        <taxon>Eukaryota</taxon>
        <taxon>Metazoa</taxon>
        <taxon>Ecdysozoa</taxon>
        <taxon>Arthropoda</taxon>
        <taxon>Hexapoda</taxon>
        <taxon>Insecta</taxon>
        <taxon>Pterygota</taxon>
        <taxon>Neoptera</taxon>
        <taxon>Polyneoptera</taxon>
        <taxon>Dictyoptera</taxon>
        <taxon>Blattodea</taxon>
        <taxon>Blattoidea</taxon>
        <taxon>Blattidae</taxon>
        <taxon>Blattinae</taxon>
        <taxon>Periplaneta</taxon>
    </lineage>
</organism>
<evidence type="ECO:0000256" key="1">
    <source>
        <dbReference type="SAM" id="MobiDB-lite"/>
    </source>
</evidence>
<keyword evidence="3" id="KW-1185">Reference proteome</keyword>
<feature type="compositionally biased region" description="Pro residues" evidence="1">
    <location>
        <begin position="173"/>
        <end position="185"/>
    </location>
</feature>
<sequence length="324" mass="37471">MAGLCEGGNEPPGSLKARQGGWLELLVMADIAAWESHRITAFENVDNREFYINGREVIERWAFQWMMTAVLVCFELSSGQIDFAQYAYGLEFMLRKLDEQYRRMQRIRNQEIRRRLEAEETVLGRIDNKPLSWIRHLLKMGEESDSLDTSLQTKTWYKKIVVEGKSRKKPQPGNLPRPGIKPGPPGFAARRANRYSTGVDENKRKTRKIDKNNIGRRRERDKEKGYSCKESKGKSLQGERGKMALHFYVAVNSQVISTLLLVRKIERVGSRTHGTGLLNIDRNKQIPRQLVLAERTRRFLLCTYVTFQFVYIIQGASGDFLVDR</sequence>
<gene>
    <name evidence="2" type="ORF">ANN_14071</name>
</gene>
<feature type="region of interest" description="Disordered" evidence="1">
    <location>
        <begin position="162"/>
        <end position="234"/>
    </location>
</feature>
<feature type="compositionally biased region" description="Basic and acidic residues" evidence="1">
    <location>
        <begin position="209"/>
        <end position="234"/>
    </location>
</feature>
<proteinExistence type="predicted"/>
<name>A0ABQ8SVC4_PERAM</name>
<accession>A0ABQ8SVC4</accession>
<dbReference type="EMBL" id="JAJSOF020000019">
    <property type="protein sequence ID" value="KAJ4438132.1"/>
    <property type="molecule type" value="Genomic_DNA"/>
</dbReference>
<comment type="caution">
    <text evidence="2">The sequence shown here is derived from an EMBL/GenBank/DDBJ whole genome shotgun (WGS) entry which is preliminary data.</text>
</comment>
<protein>
    <submittedName>
        <fullName evidence="2">Uncharacterized protein</fullName>
    </submittedName>
</protein>